<evidence type="ECO:0000256" key="8">
    <source>
        <dbReference type="SAM" id="Phobius"/>
    </source>
</evidence>
<keyword evidence="10" id="KW-1185">Reference proteome</keyword>
<dbReference type="SUPFAM" id="SSF161070">
    <property type="entry name" value="SNF-like"/>
    <property type="match status" value="1"/>
</dbReference>
<evidence type="ECO:0000313" key="10">
    <source>
        <dbReference type="Proteomes" id="UP000265020"/>
    </source>
</evidence>
<dbReference type="GeneTree" id="ENSGT00940000163827"/>
<evidence type="ECO:0000256" key="4">
    <source>
        <dbReference type="ARBA" id="ARBA00022989"/>
    </source>
</evidence>
<reference evidence="9" key="2">
    <citation type="submission" date="2025-09" db="UniProtKB">
        <authorList>
            <consortium name="Ensembl"/>
        </authorList>
    </citation>
    <scope>IDENTIFICATION</scope>
</reference>
<proteinExistence type="inferred from homology"/>
<dbReference type="GO" id="GO:0005886">
    <property type="term" value="C:plasma membrane"/>
    <property type="evidence" value="ECO:0007669"/>
    <property type="project" value="TreeGrafter"/>
</dbReference>
<keyword evidence="6" id="KW-0479">Metal-binding</keyword>
<keyword evidence="3 7" id="KW-0812">Transmembrane</keyword>
<dbReference type="PROSITE" id="PS00610">
    <property type="entry name" value="NA_NEUROTRAN_SYMP_1"/>
    <property type="match status" value="1"/>
</dbReference>
<dbReference type="PRINTS" id="PR00176">
    <property type="entry name" value="NANEUSMPORT"/>
</dbReference>
<evidence type="ECO:0000256" key="3">
    <source>
        <dbReference type="ARBA" id="ARBA00022692"/>
    </source>
</evidence>
<evidence type="ECO:0000256" key="5">
    <source>
        <dbReference type="ARBA" id="ARBA00023136"/>
    </source>
</evidence>
<organism evidence="9 10">
    <name type="scientific">Cyprinodon variegatus</name>
    <name type="common">Sheepshead minnow</name>
    <dbReference type="NCBI Taxonomy" id="28743"/>
    <lineage>
        <taxon>Eukaryota</taxon>
        <taxon>Metazoa</taxon>
        <taxon>Chordata</taxon>
        <taxon>Craniata</taxon>
        <taxon>Vertebrata</taxon>
        <taxon>Euteleostomi</taxon>
        <taxon>Actinopterygii</taxon>
        <taxon>Neopterygii</taxon>
        <taxon>Teleostei</taxon>
        <taxon>Neoteleostei</taxon>
        <taxon>Acanthomorphata</taxon>
        <taxon>Ovalentaria</taxon>
        <taxon>Atherinomorphae</taxon>
        <taxon>Cyprinodontiformes</taxon>
        <taxon>Cyprinodontidae</taxon>
        <taxon>Cyprinodon</taxon>
    </lineage>
</organism>
<feature type="transmembrane region" description="Helical" evidence="8">
    <location>
        <begin position="65"/>
        <end position="85"/>
    </location>
</feature>
<reference evidence="9" key="1">
    <citation type="submission" date="2025-08" db="UniProtKB">
        <authorList>
            <consortium name="Ensembl"/>
        </authorList>
    </citation>
    <scope>IDENTIFICATION</scope>
</reference>
<feature type="binding site" evidence="6">
    <location>
        <position position="51"/>
    </location>
    <ligand>
        <name>Na(+)</name>
        <dbReference type="ChEBI" id="CHEBI:29101"/>
        <label>1</label>
    </ligand>
</feature>
<keyword evidence="2 7" id="KW-0813">Transport</keyword>
<dbReference type="AlphaFoldDB" id="A0A3Q2GGC7"/>
<evidence type="ECO:0000256" key="1">
    <source>
        <dbReference type="ARBA" id="ARBA00004141"/>
    </source>
</evidence>
<feature type="binding site" evidence="6">
    <location>
        <position position="44"/>
    </location>
    <ligand>
        <name>Na(+)</name>
        <dbReference type="ChEBI" id="CHEBI:29101"/>
        <label>2</label>
    </ligand>
</feature>
<evidence type="ECO:0000256" key="2">
    <source>
        <dbReference type="ARBA" id="ARBA00022448"/>
    </source>
</evidence>
<comment type="subcellular location">
    <subcellularLocation>
        <location evidence="1">Membrane</location>
        <topology evidence="1">Multi-pass membrane protein</topology>
    </subcellularLocation>
</comment>
<dbReference type="PANTHER" id="PTHR11616">
    <property type="entry name" value="SODIUM/CHLORIDE DEPENDENT TRANSPORTER"/>
    <property type="match status" value="1"/>
</dbReference>
<dbReference type="Pfam" id="PF00209">
    <property type="entry name" value="SNF"/>
    <property type="match status" value="1"/>
</dbReference>
<keyword evidence="6" id="KW-0915">Sodium</keyword>
<dbReference type="InterPro" id="IPR037272">
    <property type="entry name" value="SNS_sf"/>
</dbReference>
<keyword evidence="5 8" id="KW-0472">Membrane</keyword>
<sequence>RSSQSAQPLSAGETLPFNYPQKAKEMEGRGHWGTKAEYILTVTGAIIGPGNIWRFPYLCYKNGGGVFFIPYILFIFTCGIPLFFLETALGQYTRQGGITCWRQISLFFIPPQALAMPVT</sequence>
<comment type="similarity">
    <text evidence="7">Belongs to the sodium:neurotransmitter symporter (SNF) (TC 2.A.22) family.</text>
</comment>
<evidence type="ECO:0000313" key="9">
    <source>
        <dbReference type="Ensembl" id="ENSCVAP00000025245.1"/>
    </source>
</evidence>
<evidence type="ECO:0000256" key="7">
    <source>
        <dbReference type="RuleBase" id="RU003732"/>
    </source>
</evidence>
<evidence type="ECO:0000256" key="6">
    <source>
        <dbReference type="PIRSR" id="PIRSR600175-1"/>
    </source>
</evidence>
<keyword evidence="4 8" id="KW-1133">Transmembrane helix</keyword>
<dbReference type="GO" id="GO:0005332">
    <property type="term" value="F:gamma-aminobutyric acid:sodium:chloride symporter activity"/>
    <property type="evidence" value="ECO:0007669"/>
    <property type="project" value="TreeGrafter"/>
</dbReference>
<name>A0A3Q2GGC7_CYPVA</name>
<dbReference type="PANTHER" id="PTHR11616:SF261">
    <property type="entry name" value="TRANSPORTER"/>
    <property type="match status" value="1"/>
</dbReference>
<dbReference type="GO" id="GO:0046872">
    <property type="term" value="F:metal ion binding"/>
    <property type="evidence" value="ECO:0007669"/>
    <property type="project" value="UniProtKB-KW"/>
</dbReference>
<accession>A0A3Q2GGC7</accession>
<keyword evidence="7" id="KW-0769">Symport</keyword>
<protein>
    <recommendedName>
        <fullName evidence="7">Transporter</fullName>
    </recommendedName>
</protein>
<dbReference type="Proteomes" id="UP000265020">
    <property type="component" value="Unassembled WGS sequence"/>
</dbReference>
<dbReference type="PROSITE" id="PS50267">
    <property type="entry name" value="NA_NEUROTRAN_SYMP_3"/>
    <property type="match status" value="1"/>
</dbReference>
<dbReference type="InterPro" id="IPR000175">
    <property type="entry name" value="Na/ntran_symport"/>
</dbReference>
<dbReference type="GO" id="GO:0042995">
    <property type="term" value="C:cell projection"/>
    <property type="evidence" value="ECO:0007669"/>
    <property type="project" value="TreeGrafter"/>
</dbReference>
<dbReference type="Ensembl" id="ENSCVAT00000002126.1">
    <property type="protein sequence ID" value="ENSCVAP00000025245.1"/>
    <property type="gene ID" value="ENSCVAG00000009917.1"/>
</dbReference>